<evidence type="ECO:0000313" key="3">
    <source>
        <dbReference type="EMBL" id="KPA86654.1"/>
    </source>
</evidence>
<dbReference type="InterPro" id="IPR052558">
    <property type="entry name" value="Siderophore_Hydrolase_D"/>
</dbReference>
<dbReference type="EMBL" id="LGTL01000001">
    <property type="protein sequence ID" value="KPA86654.1"/>
    <property type="molecule type" value="Genomic_DNA"/>
</dbReference>
<dbReference type="RefSeq" id="XP_015665093.1">
    <property type="nucleotide sequence ID" value="XM_015797085.1"/>
</dbReference>
<comment type="similarity">
    <text evidence="1">Belongs to the esterase D family.</text>
</comment>
<dbReference type="SUPFAM" id="SSF53474">
    <property type="entry name" value="alpha/beta-Hydrolases"/>
    <property type="match status" value="1"/>
</dbReference>
<dbReference type="GO" id="GO:0016788">
    <property type="term" value="F:hydrolase activity, acting on ester bonds"/>
    <property type="evidence" value="ECO:0007669"/>
    <property type="project" value="TreeGrafter"/>
</dbReference>
<dbReference type="EMBL" id="LGTL01000001">
    <property type="protein sequence ID" value="KPA86655.1"/>
    <property type="molecule type" value="Genomic_DNA"/>
</dbReference>
<keyword evidence="2" id="KW-0378">Hydrolase</keyword>
<dbReference type="PANTHER" id="PTHR40841:SF2">
    <property type="entry name" value="SIDEROPHORE-DEGRADING ESTERASE (EUROFUNG)"/>
    <property type="match status" value="1"/>
</dbReference>
<dbReference type="GeneID" id="26901054"/>
<dbReference type="Gene3D" id="3.40.50.1820">
    <property type="entry name" value="alpha/beta hydrolase"/>
    <property type="match status" value="1"/>
</dbReference>
<dbReference type="InterPro" id="IPR000801">
    <property type="entry name" value="Esterase-like"/>
</dbReference>
<sequence>MASSTPAERGWSHCTQFTVSSSRQSESYLIQTFAPCQTPPEGGFPALFCLDGNALFHSACDIAALIANPRRLHPDMRPVLIVAIGYPDNSTFHETQRARDFTPVPTAAQRKASPFEFGRASDFFDFIERDLKPQVQQRFPVDAQQQSLFGHSLGGLFVMHTYLQHPHSFCKFVAASPSVWYNDFELVALQRAWAETLGNKGAEPKAAPLMVTFGSLENSGPSRRSAAETQCFREEFLSTLTKLSASHPVWVYSHPAEHHITNLFASLPKAIVFASCQSAEACKTLLDDKAVP</sequence>
<dbReference type="PANTHER" id="PTHR40841">
    <property type="entry name" value="SIDEROPHORE TRIACETYLFUSARININE C ESTERASE"/>
    <property type="match status" value="1"/>
</dbReference>
<proteinExistence type="inferred from homology"/>
<dbReference type="RefSeq" id="XP_015665094.1">
    <property type="nucleotide sequence ID" value="XM_015797086.1"/>
</dbReference>
<organism evidence="3 4">
    <name type="scientific">Leptomonas pyrrhocoris</name>
    <name type="common">Firebug parasite</name>
    <dbReference type="NCBI Taxonomy" id="157538"/>
    <lineage>
        <taxon>Eukaryota</taxon>
        <taxon>Discoba</taxon>
        <taxon>Euglenozoa</taxon>
        <taxon>Kinetoplastea</taxon>
        <taxon>Metakinetoplastina</taxon>
        <taxon>Trypanosomatida</taxon>
        <taxon>Trypanosomatidae</taxon>
        <taxon>Leishmaniinae</taxon>
        <taxon>Leptomonas</taxon>
    </lineage>
</organism>
<protein>
    <recommendedName>
        <fullName evidence="5">Alpha/beta hydrolase</fullName>
    </recommendedName>
</protein>
<evidence type="ECO:0008006" key="5">
    <source>
        <dbReference type="Google" id="ProtNLM"/>
    </source>
</evidence>
<gene>
    <name evidence="3" type="ORF">ABB37_00757</name>
</gene>
<evidence type="ECO:0000313" key="4">
    <source>
        <dbReference type="Proteomes" id="UP000037923"/>
    </source>
</evidence>
<comment type="caution">
    <text evidence="3">The sequence shown here is derived from an EMBL/GenBank/DDBJ whole genome shotgun (WGS) entry which is preliminary data.</text>
</comment>
<evidence type="ECO:0000256" key="2">
    <source>
        <dbReference type="ARBA" id="ARBA00022801"/>
    </source>
</evidence>
<name>A0A0N0VHU8_LEPPY</name>
<accession>A0A0N0VHU8</accession>
<dbReference type="VEuPathDB" id="TriTrypDB:LpyrH10_01_7570"/>
<dbReference type="OMA" id="QVSWPLH"/>
<dbReference type="Pfam" id="PF00756">
    <property type="entry name" value="Esterase"/>
    <property type="match status" value="1"/>
</dbReference>
<dbReference type="InterPro" id="IPR029058">
    <property type="entry name" value="AB_hydrolase_fold"/>
</dbReference>
<dbReference type="OrthoDB" id="446683at2759"/>
<evidence type="ECO:0000256" key="1">
    <source>
        <dbReference type="ARBA" id="ARBA00005622"/>
    </source>
</evidence>
<dbReference type="AlphaFoldDB" id="A0A0N0VHU8"/>
<keyword evidence="4" id="KW-1185">Reference proteome</keyword>
<dbReference type="Proteomes" id="UP000037923">
    <property type="component" value="Unassembled WGS sequence"/>
</dbReference>
<reference evidence="3 4" key="1">
    <citation type="submission" date="2015-07" db="EMBL/GenBank/DDBJ databases">
        <title>High-quality genome of monoxenous trypanosomatid Leptomonas pyrrhocoris.</title>
        <authorList>
            <person name="Flegontov P."/>
            <person name="Butenko A."/>
            <person name="Firsov S."/>
            <person name="Vlcek C."/>
            <person name="Logacheva M.D."/>
            <person name="Field M."/>
            <person name="Filatov D."/>
            <person name="Flegontova O."/>
            <person name="Gerasimov E."/>
            <person name="Jackson A.P."/>
            <person name="Kelly S."/>
            <person name="Opperdoes F."/>
            <person name="O'Reilly A."/>
            <person name="Votypka J."/>
            <person name="Yurchenko V."/>
            <person name="Lukes J."/>
        </authorList>
    </citation>
    <scope>NUCLEOTIDE SEQUENCE [LARGE SCALE GENOMIC DNA]</scope>
    <source>
        <strain evidence="3">H10</strain>
    </source>
</reference>